<protein>
    <submittedName>
        <fullName evidence="2">Uncharacterized protein</fullName>
    </submittedName>
</protein>
<name>A0A3L8SLU2_CHLGU</name>
<organism evidence="2 3">
    <name type="scientific">Chloebia gouldiae</name>
    <name type="common">Gouldian finch</name>
    <name type="synonym">Erythrura gouldiae</name>
    <dbReference type="NCBI Taxonomy" id="44316"/>
    <lineage>
        <taxon>Eukaryota</taxon>
        <taxon>Metazoa</taxon>
        <taxon>Chordata</taxon>
        <taxon>Craniata</taxon>
        <taxon>Vertebrata</taxon>
        <taxon>Euteleostomi</taxon>
        <taxon>Archelosauria</taxon>
        <taxon>Archosauria</taxon>
        <taxon>Dinosauria</taxon>
        <taxon>Saurischia</taxon>
        <taxon>Theropoda</taxon>
        <taxon>Coelurosauria</taxon>
        <taxon>Aves</taxon>
        <taxon>Neognathae</taxon>
        <taxon>Neoaves</taxon>
        <taxon>Telluraves</taxon>
        <taxon>Australaves</taxon>
        <taxon>Passeriformes</taxon>
        <taxon>Passeroidea</taxon>
        <taxon>Passeridae</taxon>
        <taxon>Chloebia</taxon>
    </lineage>
</organism>
<accession>A0A3L8SLU2</accession>
<dbReference type="EMBL" id="QUSF01000015">
    <property type="protein sequence ID" value="RLW03544.1"/>
    <property type="molecule type" value="Genomic_DNA"/>
</dbReference>
<dbReference type="Proteomes" id="UP000276834">
    <property type="component" value="Unassembled WGS sequence"/>
</dbReference>
<feature type="non-terminal residue" evidence="2">
    <location>
        <position position="199"/>
    </location>
</feature>
<evidence type="ECO:0000313" key="2">
    <source>
        <dbReference type="EMBL" id="RLW03544.1"/>
    </source>
</evidence>
<evidence type="ECO:0000313" key="3">
    <source>
        <dbReference type="Proteomes" id="UP000276834"/>
    </source>
</evidence>
<dbReference type="AlphaFoldDB" id="A0A3L8SLU2"/>
<gene>
    <name evidence="2" type="ORF">DV515_00006516</name>
</gene>
<reference evidence="2 3" key="1">
    <citation type="journal article" date="2018" name="Proc. R. Soc. B">
        <title>A non-coding region near Follistatin controls head colour polymorphism in the Gouldian finch.</title>
        <authorList>
            <person name="Toomey M.B."/>
            <person name="Marques C.I."/>
            <person name="Andrade P."/>
            <person name="Araujo P.M."/>
            <person name="Sabatino S."/>
            <person name="Gazda M.A."/>
            <person name="Afonso S."/>
            <person name="Lopes R.J."/>
            <person name="Corbo J.C."/>
            <person name="Carneiro M."/>
        </authorList>
    </citation>
    <scope>NUCLEOTIDE SEQUENCE [LARGE SCALE GENOMIC DNA]</scope>
    <source>
        <strain evidence="2">Red01</strain>
        <tissue evidence="2">Muscle</tissue>
    </source>
</reference>
<keyword evidence="3" id="KW-1185">Reference proteome</keyword>
<proteinExistence type="predicted"/>
<feature type="region of interest" description="Disordered" evidence="1">
    <location>
        <begin position="56"/>
        <end position="111"/>
    </location>
</feature>
<comment type="caution">
    <text evidence="2">The sequence shown here is derived from an EMBL/GenBank/DDBJ whole genome shotgun (WGS) entry which is preliminary data.</text>
</comment>
<evidence type="ECO:0000256" key="1">
    <source>
        <dbReference type="SAM" id="MobiDB-lite"/>
    </source>
</evidence>
<sequence>MKKQPKERPAPEDLMSVPCEKPWSRFCVHVARRSATAVQTTERGFGKPLPAWKIPSAGMPLGNETSAGPAAPQNSSDEGESPGRLGRSRALHTFPHAPTLPGPGKEGLRELFGNSGASGGKYINKTEAFLLFKRFNTGAVPAVMGGAPRSQPHLQTNQSLSSSLCCKALVWDQFREIGPQLDEISVKIGFFMTTDVRVQ</sequence>